<dbReference type="RefSeq" id="WP_282584365.1">
    <property type="nucleotide sequence ID" value="NZ_JAMOIM010000004.1"/>
</dbReference>
<dbReference type="AlphaFoldDB" id="A0AA41YSY0"/>
<sequence length="267" mass="27854">MSIATSGSTVYALSQNAGLDVLLGYDLSKQDPSSLALQPNVFDFLNPLTVPPSSIVSIAASGSMIYALSQNSAFDVLLGYDLSKQDPSSLALQPNVFDFLNPLTVPPSSLVSIAASGSTVYALSQNAAFDVLLGYDLSKQDPSSLALQPNVFDFLNIYQLPTDSIVSIAASGSTVYALSQNAAFNALLGYDLSNQDPSSLALQPDLQKFLNIDGLPTSSIVGIALEGSTVSAVPLPGGLPLAALGLLTLFATSKFRLFPLTGQRQNV</sequence>
<name>A0AA41YSY0_9HYPH</name>
<proteinExistence type="predicted"/>
<organism evidence="1 2">
    <name type="scientific">Lichenifustis flavocetrariae</name>
    <dbReference type="NCBI Taxonomy" id="2949735"/>
    <lineage>
        <taxon>Bacteria</taxon>
        <taxon>Pseudomonadati</taxon>
        <taxon>Pseudomonadota</taxon>
        <taxon>Alphaproteobacteria</taxon>
        <taxon>Hyphomicrobiales</taxon>
        <taxon>Lichenihabitantaceae</taxon>
        <taxon>Lichenifustis</taxon>
    </lineage>
</organism>
<gene>
    <name evidence="1" type="ORF">M8523_08240</name>
</gene>
<evidence type="ECO:0000313" key="2">
    <source>
        <dbReference type="Proteomes" id="UP001165667"/>
    </source>
</evidence>
<dbReference type="EMBL" id="JAMOIM010000004">
    <property type="protein sequence ID" value="MCW6508009.1"/>
    <property type="molecule type" value="Genomic_DNA"/>
</dbReference>
<dbReference type="Proteomes" id="UP001165667">
    <property type="component" value="Unassembled WGS sequence"/>
</dbReference>
<reference evidence="1" key="1">
    <citation type="submission" date="2022-05" db="EMBL/GenBank/DDBJ databases">
        <authorList>
            <person name="Pankratov T."/>
        </authorList>
    </citation>
    <scope>NUCLEOTIDE SEQUENCE</scope>
    <source>
        <strain evidence="1">BP6-180914</strain>
    </source>
</reference>
<protein>
    <submittedName>
        <fullName evidence="1">Uncharacterized protein</fullName>
    </submittedName>
</protein>
<comment type="caution">
    <text evidence="1">The sequence shown here is derived from an EMBL/GenBank/DDBJ whole genome shotgun (WGS) entry which is preliminary data.</text>
</comment>
<keyword evidence="2" id="KW-1185">Reference proteome</keyword>
<accession>A0AA41YSY0</accession>
<evidence type="ECO:0000313" key="1">
    <source>
        <dbReference type="EMBL" id="MCW6508009.1"/>
    </source>
</evidence>